<feature type="transmembrane region" description="Helical" evidence="12">
    <location>
        <begin position="221"/>
        <end position="238"/>
    </location>
</feature>
<keyword evidence="4 12" id="KW-1003">Cell membrane</keyword>
<comment type="similarity">
    <text evidence="2 12">Belongs to the cytochrome ubiquinol oxidase subunit 1 family.</text>
</comment>
<evidence type="ECO:0000313" key="14">
    <source>
        <dbReference type="Proteomes" id="UP001304461"/>
    </source>
</evidence>
<accession>A0ABU5RU01</accession>
<sequence>MDWLADTLVLSRLQFALTAIFHMLWPVLSTGLAIFLVILEALWLRTQNPLYYRQARFWARLYVLNFGIGVASGLPMEFQFGTNWAPLSEFVGDFFGAVLGFEGAMAFMLEAGFLGIMLFGWNRVPPVIHFLSTVMVAFGANLSVFWILSANSWLQTPAGGSFSQGHFHVENYFTAINNPFMLRSVLHMSLATVETSMLVVAAISAWSLLAGKAEAFFSFSFRLALVVLLVVAPLQVLAGHESGLQVAEHQPTKLAAMEALWENHAAGEAPPWTVIAAPDENGGRNRWAVGLPGGLSWILEGRPRLSQDVRGLNSWPADQRPRMVGLIFYAFRLMAGIGIAVTALMGLTVLLWWRTGLTPAFFRRQAWLSWCWILAAPAGYLAIESGWIVRCVGRQPWTVYGQLRTSEAASQLPAQEVLLSLSGFTVLYATLLLFALVFGARIIRQGPDLTLEPPTGPVRGPLPLPTD</sequence>
<evidence type="ECO:0000256" key="11">
    <source>
        <dbReference type="ARBA" id="ARBA00023136"/>
    </source>
</evidence>
<dbReference type="Proteomes" id="UP001304461">
    <property type="component" value="Unassembled WGS sequence"/>
</dbReference>
<evidence type="ECO:0000256" key="4">
    <source>
        <dbReference type="ARBA" id="ARBA00022475"/>
    </source>
</evidence>
<evidence type="ECO:0000256" key="9">
    <source>
        <dbReference type="ARBA" id="ARBA00022989"/>
    </source>
</evidence>
<evidence type="ECO:0000313" key="13">
    <source>
        <dbReference type="EMBL" id="MEA5391246.1"/>
    </source>
</evidence>
<evidence type="ECO:0000256" key="8">
    <source>
        <dbReference type="ARBA" id="ARBA00022982"/>
    </source>
</evidence>
<evidence type="ECO:0000256" key="10">
    <source>
        <dbReference type="ARBA" id="ARBA00023004"/>
    </source>
</evidence>
<organism evidence="13 14">
    <name type="scientific">Cyanobium gracile UHCC 0139</name>
    <dbReference type="NCBI Taxonomy" id="3110308"/>
    <lineage>
        <taxon>Bacteria</taxon>
        <taxon>Bacillati</taxon>
        <taxon>Cyanobacteriota</taxon>
        <taxon>Cyanophyceae</taxon>
        <taxon>Synechococcales</taxon>
        <taxon>Prochlorococcaceae</taxon>
        <taxon>Cyanobium</taxon>
    </lineage>
</organism>
<proteinExistence type="inferred from homology"/>
<keyword evidence="6 12" id="KW-0812">Transmembrane</keyword>
<keyword evidence="3 12" id="KW-0813">Transport</keyword>
<evidence type="ECO:0000256" key="5">
    <source>
        <dbReference type="ARBA" id="ARBA00022617"/>
    </source>
</evidence>
<feature type="transmembrane region" description="Helical" evidence="12">
    <location>
        <begin position="127"/>
        <end position="148"/>
    </location>
</feature>
<evidence type="ECO:0000256" key="12">
    <source>
        <dbReference type="PIRNR" id="PIRNR006446"/>
    </source>
</evidence>
<keyword evidence="14" id="KW-1185">Reference proteome</keyword>
<evidence type="ECO:0000256" key="6">
    <source>
        <dbReference type="ARBA" id="ARBA00022692"/>
    </source>
</evidence>
<evidence type="ECO:0000256" key="1">
    <source>
        <dbReference type="ARBA" id="ARBA00004651"/>
    </source>
</evidence>
<feature type="transmembrane region" description="Helical" evidence="12">
    <location>
        <begin position="188"/>
        <end position="209"/>
    </location>
</feature>
<dbReference type="PIRSF" id="PIRSF006446">
    <property type="entry name" value="Cyt_quinol_oxidase_1"/>
    <property type="match status" value="1"/>
</dbReference>
<keyword evidence="8 12" id="KW-0249">Electron transport</keyword>
<dbReference type="Pfam" id="PF01654">
    <property type="entry name" value="Cyt_bd_oxida_I"/>
    <property type="match status" value="1"/>
</dbReference>
<dbReference type="PANTHER" id="PTHR30365:SF14">
    <property type="entry name" value="CYTOCHROME BD MENAQUINOL OXIDASE SUBUNIT I-RELATED"/>
    <property type="match status" value="1"/>
</dbReference>
<evidence type="ECO:0000256" key="2">
    <source>
        <dbReference type="ARBA" id="ARBA00009819"/>
    </source>
</evidence>
<name>A0ABU5RU01_9CYAN</name>
<feature type="transmembrane region" description="Helical" evidence="12">
    <location>
        <begin position="20"/>
        <end position="45"/>
    </location>
</feature>
<comment type="subcellular location">
    <subcellularLocation>
        <location evidence="1">Cell membrane</location>
        <topology evidence="1">Multi-pass membrane protein</topology>
    </subcellularLocation>
</comment>
<feature type="transmembrane region" description="Helical" evidence="12">
    <location>
        <begin position="94"/>
        <end position="120"/>
    </location>
</feature>
<comment type="caution">
    <text evidence="13">The sequence shown here is derived from an EMBL/GenBank/DDBJ whole genome shotgun (WGS) entry which is preliminary data.</text>
</comment>
<feature type="transmembrane region" description="Helical" evidence="12">
    <location>
        <begin position="365"/>
        <end position="383"/>
    </location>
</feature>
<keyword evidence="10 12" id="KW-0408">Iron</keyword>
<evidence type="ECO:0000256" key="3">
    <source>
        <dbReference type="ARBA" id="ARBA00022448"/>
    </source>
</evidence>
<reference evidence="13 14" key="1">
    <citation type="submission" date="2023-12" db="EMBL/GenBank/DDBJ databases">
        <title>Baltic Sea Cyanobacteria.</title>
        <authorList>
            <person name="Delbaje E."/>
            <person name="Fewer D.P."/>
            <person name="Shishido T.K."/>
        </authorList>
    </citation>
    <scope>NUCLEOTIDE SEQUENCE [LARGE SCALE GENOMIC DNA]</scope>
    <source>
        <strain evidence="13 14">UHCC 0139</strain>
    </source>
</reference>
<keyword evidence="5 12" id="KW-0349">Heme</keyword>
<protein>
    <submittedName>
        <fullName evidence="13">Cytochrome ubiquinol oxidase subunit I</fullName>
    </submittedName>
</protein>
<dbReference type="RefSeq" id="WP_323305288.1">
    <property type="nucleotide sequence ID" value="NZ_JAYGHX010000004.1"/>
</dbReference>
<gene>
    <name evidence="13" type="ORF">VB738_08215</name>
</gene>
<dbReference type="InterPro" id="IPR002585">
    <property type="entry name" value="Cyt-d_ubiquinol_oxidase_su_1"/>
</dbReference>
<feature type="transmembrane region" description="Helical" evidence="12">
    <location>
        <begin position="57"/>
        <end position="74"/>
    </location>
</feature>
<evidence type="ECO:0000256" key="7">
    <source>
        <dbReference type="ARBA" id="ARBA00022723"/>
    </source>
</evidence>
<keyword evidence="7 12" id="KW-0479">Metal-binding</keyword>
<dbReference type="EMBL" id="JAYGHX010000004">
    <property type="protein sequence ID" value="MEA5391246.1"/>
    <property type="molecule type" value="Genomic_DNA"/>
</dbReference>
<keyword evidence="11 12" id="KW-0472">Membrane</keyword>
<feature type="transmembrane region" description="Helical" evidence="12">
    <location>
        <begin position="326"/>
        <end position="353"/>
    </location>
</feature>
<feature type="transmembrane region" description="Helical" evidence="12">
    <location>
        <begin position="417"/>
        <end position="438"/>
    </location>
</feature>
<dbReference type="PANTHER" id="PTHR30365">
    <property type="entry name" value="CYTOCHROME D UBIQUINOL OXIDASE"/>
    <property type="match status" value="1"/>
</dbReference>
<keyword evidence="9 12" id="KW-1133">Transmembrane helix</keyword>